<dbReference type="AlphaFoldDB" id="A0A0C1QZW1"/>
<dbReference type="STRING" id="86105.NF27_DP01090"/>
<comment type="caution">
    <text evidence="1">The sequence shown here is derived from an EMBL/GenBank/DDBJ whole genome shotgun (WGS) entry which is preliminary data.</text>
</comment>
<organism evidence="1 2">
    <name type="scientific">Candidatus Jidaibacter acanthamoebae</name>
    <dbReference type="NCBI Taxonomy" id="86105"/>
    <lineage>
        <taxon>Bacteria</taxon>
        <taxon>Pseudomonadati</taxon>
        <taxon>Pseudomonadota</taxon>
        <taxon>Alphaproteobacteria</taxon>
        <taxon>Rickettsiales</taxon>
        <taxon>Candidatus Midichloriaceae</taxon>
        <taxon>Candidatus Jidaibacter</taxon>
    </lineage>
</organism>
<keyword evidence="2" id="KW-1185">Reference proteome</keyword>
<dbReference type="EMBL" id="JSWE01000092">
    <property type="protein sequence ID" value="KIE05565.1"/>
    <property type="molecule type" value="Genomic_DNA"/>
</dbReference>
<dbReference type="Proteomes" id="UP000031258">
    <property type="component" value="Unassembled WGS sequence"/>
</dbReference>
<reference evidence="1 2" key="1">
    <citation type="submission" date="2014-11" db="EMBL/GenBank/DDBJ databases">
        <title>A Rickettsiales Symbiont of Amoebae With Ancient Features.</title>
        <authorList>
            <person name="Schulz F."/>
            <person name="Martijn J."/>
            <person name="Wascher F."/>
            <person name="Kostanjsek R."/>
            <person name="Ettema T.J."/>
            <person name="Horn M."/>
        </authorList>
    </citation>
    <scope>NUCLEOTIDE SEQUENCE [LARGE SCALE GENOMIC DNA]</scope>
    <source>
        <strain evidence="1 2">UWC36</strain>
    </source>
</reference>
<dbReference type="RefSeq" id="WP_039455799.1">
    <property type="nucleotide sequence ID" value="NZ_JSWE01000092.1"/>
</dbReference>
<protein>
    <submittedName>
        <fullName evidence="1">Uncharacterized protein</fullName>
    </submittedName>
</protein>
<gene>
    <name evidence="1" type="ORF">NF27_DP01090</name>
</gene>
<evidence type="ECO:0000313" key="1">
    <source>
        <dbReference type="EMBL" id="KIE05565.1"/>
    </source>
</evidence>
<accession>A0A0C1QZW1</accession>
<proteinExistence type="predicted"/>
<evidence type="ECO:0000313" key="2">
    <source>
        <dbReference type="Proteomes" id="UP000031258"/>
    </source>
</evidence>
<name>A0A0C1QZW1_9RICK</name>
<sequence>MKNSTTVFRPLSEQGKIFIENNKDGIKAILASFSWIQEAYIEYNHWRPIYYLEGEYKQGYFKGAIVQKQLEKFYLKRGVAFNAIVLSGKESTSELFYNAEEYKTKEAAEKARTTEELKKEREGLDVNGRIELYEEEVILAIKQAFVEMAGIFISQKQQKLAASEDGNIKLLLNSVSFKECGRIATYYELKFNTDNETLVIDWDQDDKEGSIILNPEMLFDKVLPKLREYVLNKYGNIVSPEDSEQVKAMKSILGDEEVYNSLIKSDNTHKFLLAAKNNDEEGVLKLLTDRLTRPSKLENIVDIITKANNLLKENSKEIEVVKNNSLNGQLSKNISWIEKAILGDSLTRPKGSSL</sequence>